<gene>
    <name evidence="3" type="primary">LOC139176974</name>
</gene>
<keyword evidence="2" id="KW-1185">Reference proteome</keyword>
<feature type="region of interest" description="Disordered" evidence="1">
    <location>
        <begin position="41"/>
        <end position="203"/>
    </location>
</feature>
<evidence type="ECO:0000313" key="3">
    <source>
        <dbReference type="RefSeq" id="XP_070626308.1"/>
    </source>
</evidence>
<evidence type="ECO:0000256" key="1">
    <source>
        <dbReference type="SAM" id="MobiDB-lite"/>
    </source>
</evidence>
<name>A0ABM4QSP2_BOSIN</name>
<dbReference type="GeneID" id="139176974"/>
<organism evidence="2 3">
    <name type="scientific">Bos indicus</name>
    <name type="common">Zebu</name>
    <dbReference type="NCBI Taxonomy" id="9915"/>
    <lineage>
        <taxon>Eukaryota</taxon>
        <taxon>Metazoa</taxon>
        <taxon>Chordata</taxon>
        <taxon>Craniata</taxon>
        <taxon>Vertebrata</taxon>
        <taxon>Euteleostomi</taxon>
        <taxon>Mammalia</taxon>
        <taxon>Eutheria</taxon>
        <taxon>Laurasiatheria</taxon>
        <taxon>Artiodactyla</taxon>
        <taxon>Ruminantia</taxon>
        <taxon>Pecora</taxon>
        <taxon>Bovidae</taxon>
        <taxon>Bovinae</taxon>
        <taxon>Bos</taxon>
    </lineage>
</organism>
<dbReference type="RefSeq" id="XP_070626308.1">
    <property type="nucleotide sequence ID" value="XM_070770207.1"/>
</dbReference>
<protein>
    <submittedName>
        <fullName evidence="3">Collagen alpha-1(II) chain-like</fullName>
    </submittedName>
</protein>
<feature type="compositionally biased region" description="Basic and acidic residues" evidence="1">
    <location>
        <begin position="138"/>
        <end position="151"/>
    </location>
</feature>
<sequence length="243" mass="25741">MDSLNITIWKKKRMGRKPPPGSPCSRFCLVRSLCILSRDGPSDFLKQEHRSSPACQSPGPSRRCPAETDLGPRGEGGGADTPPAPEIARGTGKRNGRGGESAGSGRVAGAGGRGRVGARTAPAPQARMSPWPPPQTQTDKRTNSRRPREGARSPCILSLVPDGKSRGSFYPAPRRSAALRVPGPRLRTDRPPDNGPQAAARARRAGALRDWAPASRGQLRVVPVVGSRGAALQTDKANSRQTD</sequence>
<reference evidence="3" key="1">
    <citation type="submission" date="2025-08" db="UniProtKB">
        <authorList>
            <consortium name="RefSeq"/>
        </authorList>
    </citation>
    <scope>IDENTIFICATION</scope>
    <source>
        <tissue evidence="3">Blood</tissue>
    </source>
</reference>
<feature type="region of interest" description="Disordered" evidence="1">
    <location>
        <begin position="1"/>
        <end position="23"/>
    </location>
</feature>
<feature type="compositionally biased region" description="Gly residues" evidence="1">
    <location>
        <begin position="98"/>
        <end position="115"/>
    </location>
</feature>
<dbReference type="Proteomes" id="UP001652663">
    <property type="component" value="Chromosome 18"/>
</dbReference>
<proteinExistence type="predicted"/>
<evidence type="ECO:0000313" key="2">
    <source>
        <dbReference type="Proteomes" id="UP001652663"/>
    </source>
</evidence>
<accession>A0ABM4QSP2</accession>